<gene>
    <name evidence="3" type="ORF">QO001_005506</name>
</gene>
<evidence type="ECO:0000313" key="3">
    <source>
        <dbReference type="EMBL" id="MDQ0546554.1"/>
    </source>
</evidence>
<dbReference type="RefSeq" id="WP_230367824.1">
    <property type="nucleotide sequence ID" value="NZ_JAJALK010000016.1"/>
</dbReference>
<comment type="caution">
    <text evidence="3">The sequence shown here is derived from an EMBL/GenBank/DDBJ whole genome shotgun (WGS) entry which is preliminary data.</text>
</comment>
<name>A0AAJ1WXF9_9HYPH</name>
<dbReference type="PANTHER" id="PTHR37951:SF1">
    <property type="entry name" value="TYPE VI SECRETION SYSTEM COMPONENT TSSA1"/>
    <property type="match status" value="1"/>
</dbReference>
<organism evidence="3 4">
    <name type="scientific">Methylobacterium brachiatum</name>
    <dbReference type="NCBI Taxonomy" id="269660"/>
    <lineage>
        <taxon>Bacteria</taxon>
        <taxon>Pseudomonadati</taxon>
        <taxon>Pseudomonadota</taxon>
        <taxon>Alphaproteobacteria</taxon>
        <taxon>Hyphomicrobiales</taxon>
        <taxon>Methylobacteriaceae</taxon>
        <taxon>Methylobacterium</taxon>
    </lineage>
</organism>
<accession>A0AAJ1WXF9</accession>
<dbReference type="PANTHER" id="PTHR37951">
    <property type="entry name" value="CYTOPLASMIC PROTEIN-RELATED"/>
    <property type="match status" value="1"/>
</dbReference>
<dbReference type="Pfam" id="PF06812">
    <property type="entry name" value="ImpA_N"/>
    <property type="match status" value="1"/>
</dbReference>
<proteinExistence type="predicted"/>
<dbReference type="InterPro" id="IPR017740">
    <property type="entry name" value="TssA-like"/>
</dbReference>
<feature type="region of interest" description="Disordered" evidence="1">
    <location>
        <begin position="364"/>
        <end position="387"/>
    </location>
</feature>
<feature type="domain" description="ImpA N-terminal" evidence="2">
    <location>
        <begin position="11"/>
        <end position="139"/>
    </location>
</feature>
<dbReference type="Proteomes" id="UP001223420">
    <property type="component" value="Unassembled WGS sequence"/>
</dbReference>
<dbReference type="EMBL" id="JAUSWL010000015">
    <property type="protein sequence ID" value="MDQ0546554.1"/>
    <property type="molecule type" value="Genomic_DNA"/>
</dbReference>
<feature type="compositionally biased region" description="Polar residues" evidence="1">
    <location>
        <begin position="366"/>
        <end position="380"/>
    </location>
</feature>
<evidence type="ECO:0000313" key="4">
    <source>
        <dbReference type="Proteomes" id="UP001223420"/>
    </source>
</evidence>
<dbReference type="AlphaFoldDB" id="A0AAJ1WXF9"/>
<dbReference type="InterPro" id="IPR010657">
    <property type="entry name" value="ImpA_N"/>
</dbReference>
<reference evidence="3" key="1">
    <citation type="submission" date="2023-07" db="EMBL/GenBank/DDBJ databases">
        <title>Genomic Encyclopedia of Type Strains, Phase IV (KMG-IV): sequencing the most valuable type-strain genomes for metagenomic binning, comparative biology and taxonomic classification.</title>
        <authorList>
            <person name="Goeker M."/>
        </authorList>
    </citation>
    <scope>NUCLEOTIDE SEQUENCE</scope>
    <source>
        <strain evidence="3">DSM 19569</strain>
    </source>
</reference>
<protein>
    <submittedName>
        <fullName evidence="3">Type VI secretion system protein ImpA</fullName>
    </submittedName>
</protein>
<evidence type="ECO:0000256" key="1">
    <source>
        <dbReference type="SAM" id="MobiDB-lite"/>
    </source>
</evidence>
<evidence type="ECO:0000259" key="2">
    <source>
        <dbReference type="Pfam" id="PF06812"/>
    </source>
</evidence>
<sequence>MALDINPDRFLDPITEALPCGDDLDEAGDPDFLNGVARAESRLPSFYLYREGGELKIFDRSHIDFARESELLLDLLDRTRDLRLFALLGRLAMLDRDLRGFGQVLAAVAGLLEARWDGVHPRGAGDDYDFRAAVLQALEDNPTVILPLQHTTLFRSRRYGPITFRNQMVATGEVPPAGQDPGPDRAAITRALEDAEPDTLAATRVDLATVADAIGRIGAATLSRGGGGGAVDLGRLKELIARMREFVGAPDGVPATPQAGAQEPALAVPASVHVPSVGAITSTSQAASALAAAALYLRTHEPSSLAEVLVRQAQTLVGKSFVEVMRILMPDQAPEVAIVLGAGRKLRLTFDQLAAVPDVGGVDQASDPTLDQSQNATEASDASAPKFRATTRGEAVALLRETGHYFRQSEPASPIPLLLEKAAALADRDFLAVLKDVLSDPGAD</sequence>